<sequence length="72" mass="8204">MWVCRPDSNTLLPRQLARPPRLFSVVAGFFLRRSTGMIGCDEVSRLGVSPGSTWEQRRYSLNQMLKDSCRTA</sequence>
<proteinExistence type="predicted"/>
<dbReference type="KEGG" id="rba:RB10729"/>
<dbReference type="STRING" id="243090.RB10729"/>
<dbReference type="EMBL" id="BX294152">
    <property type="protein sequence ID" value="CAD76958.1"/>
    <property type="molecule type" value="Genomic_DNA"/>
</dbReference>
<accession>Q7UKC3</accession>
<reference evidence="1 2" key="1">
    <citation type="journal article" date="2003" name="Proc. Natl. Acad. Sci. U.S.A.">
        <title>Complete genome sequence of the marine planctomycete Pirellula sp. strain 1.</title>
        <authorList>
            <person name="Gloeckner F.O."/>
            <person name="Kube M."/>
            <person name="Bauer M."/>
            <person name="Teeling H."/>
            <person name="Lombardot T."/>
            <person name="Ludwig W."/>
            <person name="Gade D."/>
            <person name="Beck A."/>
            <person name="Borzym K."/>
            <person name="Heitmann K."/>
            <person name="Rabus R."/>
            <person name="Schlesner H."/>
            <person name="Amann R."/>
            <person name="Reinhardt R."/>
        </authorList>
    </citation>
    <scope>NUCLEOTIDE SEQUENCE [LARGE SCALE GENOMIC DNA]</scope>
    <source>
        <strain evidence="2">DSM 10527 / NCIMB 13988 / SH1</strain>
    </source>
</reference>
<evidence type="ECO:0000313" key="1">
    <source>
        <dbReference type="EMBL" id="CAD76958.1"/>
    </source>
</evidence>
<dbReference type="InParanoid" id="Q7UKC3"/>
<evidence type="ECO:0000313" key="2">
    <source>
        <dbReference type="Proteomes" id="UP000001025"/>
    </source>
</evidence>
<keyword evidence="2" id="KW-1185">Reference proteome</keyword>
<organism evidence="1 2">
    <name type="scientific">Rhodopirellula baltica (strain DSM 10527 / NCIMB 13988 / SH1)</name>
    <dbReference type="NCBI Taxonomy" id="243090"/>
    <lineage>
        <taxon>Bacteria</taxon>
        <taxon>Pseudomonadati</taxon>
        <taxon>Planctomycetota</taxon>
        <taxon>Planctomycetia</taxon>
        <taxon>Pirellulales</taxon>
        <taxon>Pirellulaceae</taxon>
        <taxon>Rhodopirellula</taxon>
    </lineage>
</organism>
<protein>
    <submittedName>
        <fullName evidence="1">Uncharacterized protein</fullName>
    </submittedName>
</protein>
<name>Q7UKC3_RHOBA</name>
<dbReference type="Proteomes" id="UP000001025">
    <property type="component" value="Chromosome"/>
</dbReference>
<dbReference type="HOGENOM" id="CLU_2719652_0_0_0"/>
<dbReference type="EnsemblBacteria" id="CAD76958">
    <property type="protein sequence ID" value="CAD76958"/>
    <property type="gene ID" value="RB10729"/>
</dbReference>
<gene>
    <name evidence="1" type="ordered locus">RB10729</name>
</gene>
<dbReference type="AlphaFoldDB" id="Q7UKC3"/>